<keyword evidence="1" id="KW-0812">Transmembrane</keyword>
<organism evidence="4 5">
    <name type="scientific">Vanrija pseudolonga</name>
    <dbReference type="NCBI Taxonomy" id="143232"/>
    <lineage>
        <taxon>Eukaryota</taxon>
        <taxon>Fungi</taxon>
        <taxon>Dikarya</taxon>
        <taxon>Basidiomycota</taxon>
        <taxon>Agaricomycotina</taxon>
        <taxon>Tremellomycetes</taxon>
        <taxon>Trichosporonales</taxon>
        <taxon>Trichosporonaceae</taxon>
        <taxon>Vanrija</taxon>
    </lineage>
</organism>
<name>A0AAF1BFN7_9TREE</name>
<dbReference type="Gene3D" id="1.10.1040.10">
    <property type="entry name" value="N-(1-d-carboxylethyl)-l-norvaline Dehydrogenase, domain 2"/>
    <property type="match status" value="1"/>
</dbReference>
<evidence type="ECO:0000256" key="1">
    <source>
        <dbReference type="SAM" id="Phobius"/>
    </source>
</evidence>
<evidence type="ECO:0000259" key="3">
    <source>
        <dbReference type="Pfam" id="PF08546"/>
    </source>
</evidence>
<dbReference type="InterPro" id="IPR013328">
    <property type="entry name" value="6PGD_dom2"/>
</dbReference>
<feature type="transmembrane region" description="Helical" evidence="1">
    <location>
        <begin position="12"/>
        <end position="30"/>
    </location>
</feature>
<keyword evidence="1" id="KW-1133">Transmembrane helix</keyword>
<dbReference type="PANTHER" id="PTHR21708">
    <property type="entry name" value="PROBABLE 2-DEHYDROPANTOATE 2-REDUCTASE"/>
    <property type="match status" value="1"/>
</dbReference>
<dbReference type="RefSeq" id="XP_062624358.1">
    <property type="nucleotide sequence ID" value="XM_062768374.1"/>
</dbReference>
<evidence type="ECO:0000313" key="5">
    <source>
        <dbReference type="Proteomes" id="UP000827549"/>
    </source>
</evidence>
<accession>A0AAF1BFN7</accession>
<gene>
    <name evidence="4" type="primary">YDL144C_1</name>
    <name evidence="4" type="ORF">LOC62_02G001873</name>
</gene>
<feature type="domain" description="Ketopantoate reductase N-terminal" evidence="2">
    <location>
        <begin position="14"/>
        <end position="171"/>
    </location>
</feature>
<feature type="domain" description="Ketopantoate reductase C-terminal" evidence="3">
    <location>
        <begin position="206"/>
        <end position="349"/>
    </location>
</feature>
<dbReference type="GeneID" id="87805125"/>
<reference evidence="4" key="1">
    <citation type="submission" date="2023-10" db="EMBL/GenBank/DDBJ databases">
        <authorList>
            <person name="Noh H."/>
        </authorList>
    </citation>
    <scope>NUCLEOTIDE SEQUENCE</scope>
    <source>
        <strain evidence="4">DUCC4014</strain>
    </source>
</reference>
<dbReference type="EMBL" id="CP086715">
    <property type="protein sequence ID" value="WOO78326.1"/>
    <property type="molecule type" value="Genomic_DNA"/>
</dbReference>
<dbReference type="Gene3D" id="3.40.50.720">
    <property type="entry name" value="NAD(P)-binding Rossmann-like Domain"/>
    <property type="match status" value="1"/>
</dbReference>
<dbReference type="PANTHER" id="PTHR21708:SF43">
    <property type="entry name" value="KETOPANTOATE REDUCTASE C-TERMINAL DOMAIN-CONTAINING PROTEIN"/>
    <property type="match status" value="1"/>
</dbReference>
<dbReference type="GO" id="GO:0005737">
    <property type="term" value="C:cytoplasm"/>
    <property type="evidence" value="ECO:0007669"/>
    <property type="project" value="TreeGrafter"/>
</dbReference>
<dbReference type="InterPro" id="IPR013752">
    <property type="entry name" value="KPA_reductase"/>
</dbReference>
<keyword evidence="1" id="KW-0472">Membrane</keyword>
<proteinExistence type="predicted"/>
<keyword evidence="5" id="KW-1185">Reference proteome</keyword>
<dbReference type="InterPro" id="IPR008927">
    <property type="entry name" value="6-PGluconate_DH-like_C_sf"/>
</dbReference>
<dbReference type="Proteomes" id="UP000827549">
    <property type="component" value="Chromosome 2"/>
</dbReference>
<dbReference type="SUPFAM" id="SSF48179">
    <property type="entry name" value="6-phosphogluconate dehydrogenase C-terminal domain-like"/>
    <property type="match status" value="1"/>
</dbReference>
<dbReference type="InterPro" id="IPR013332">
    <property type="entry name" value="KPR_N"/>
</dbReference>
<evidence type="ECO:0000313" key="4">
    <source>
        <dbReference type="EMBL" id="WOO78326.1"/>
    </source>
</evidence>
<protein>
    <submittedName>
        <fullName evidence="4">Purtative protein</fullName>
    </submittedName>
</protein>
<sequence>MTATTDAPAAPIDILLVGLGSIGTVYALLLEKSGRARVTAVARSNYELYTTTGVKIDSDALGVIEGWKPYRVFKSQEEALADGTRYALGLLATKALPDITRSSDLLSPAIASGRVAAWALIQNGLGVEGDLSAALQPLGVPLVSSVAWIGSTTSDGGKLVTWRQKDTLVAGVYPPAKAYSAAESAALELWTSLLKDGGSNAHSTDNIDSVRFGKNIWNAVWSSVQGLVGTPTPGLKEFAAEDLAPLRAFAREVVSVGFETGLLVPGAPSYPYGGKVGTVDETLKTVFDGVINQPVGPRGGYKMSLLVDVENRRPIEVEVITGAVLRLARQHGIETPLLAYTYSLLRGVQNGILAERKQKDVGV</sequence>
<dbReference type="Pfam" id="PF02558">
    <property type="entry name" value="ApbA"/>
    <property type="match status" value="1"/>
</dbReference>
<evidence type="ECO:0000259" key="2">
    <source>
        <dbReference type="Pfam" id="PF02558"/>
    </source>
</evidence>
<dbReference type="Pfam" id="PF08546">
    <property type="entry name" value="ApbA_C"/>
    <property type="match status" value="1"/>
</dbReference>
<dbReference type="AlphaFoldDB" id="A0AAF1BFN7"/>
<dbReference type="InterPro" id="IPR051402">
    <property type="entry name" value="KPR-Related"/>
</dbReference>